<accession>A0A318ISF8</accession>
<dbReference type="AlphaFoldDB" id="A0A318ISF8"/>
<sequence>MKQVKSRLQNAVSLMSGSIFCMGLIAGASFTGKVLAADLQITAKYTNPAYGFTIHFPQPLKLCTTPAPGPNHGFVALLRTDSCRNGVFEKTPHLELFVMHDVISMTNSALELADDLCENKIAYDSQLLVAGIPVYQCPVVTIGTRTGSKNRWRYFFLRPQVNSVGQIYTLDLYSKKKYARQDQYLQKQILQGLHFSAQN</sequence>
<dbReference type="Proteomes" id="UP000247792">
    <property type="component" value="Unassembled WGS sequence"/>
</dbReference>
<protein>
    <submittedName>
        <fullName evidence="1">Uncharacterized protein</fullName>
    </submittedName>
</protein>
<gene>
    <name evidence="1" type="ORF">DFR42_1165</name>
</gene>
<dbReference type="EMBL" id="QJKB01000016">
    <property type="protein sequence ID" value="PXX37311.1"/>
    <property type="molecule type" value="Genomic_DNA"/>
</dbReference>
<proteinExistence type="predicted"/>
<evidence type="ECO:0000313" key="1">
    <source>
        <dbReference type="EMBL" id="PXX37311.1"/>
    </source>
</evidence>
<keyword evidence="2" id="KW-1185">Reference proteome</keyword>
<comment type="caution">
    <text evidence="1">The sequence shown here is derived from an EMBL/GenBank/DDBJ whole genome shotgun (WGS) entry which is preliminary data.</text>
</comment>
<name>A0A318ISF8_9BURK</name>
<dbReference type="RefSeq" id="WP_170133689.1">
    <property type="nucleotide sequence ID" value="NZ_QJKB01000016.1"/>
</dbReference>
<evidence type="ECO:0000313" key="2">
    <source>
        <dbReference type="Proteomes" id="UP000247792"/>
    </source>
</evidence>
<reference evidence="1 2" key="1">
    <citation type="submission" date="2018-05" db="EMBL/GenBank/DDBJ databases">
        <title>Genomic Encyclopedia of Type Strains, Phase IV (KMG-IV): sequencing the most valuable type-strain genomes for metagenomic binning, comparative biology and taxonomic classification.</title>
        <authorList>
            <person name="Goeker M."/>
        </authorList>
    </citation>
    <scope>NUCLEOTIDE SEQUENCE [LARGE SCALE GENOMIC DNA]</scope>
    <source>
        <strain evidence="1 2">DSM 19792</strain>
    </source>
</reference>
<organism evidence="1 2">
    <name type="scientific">Undibacterium pigrum</name>
    <dbReference type="NCBI Taxonomy" id="401470"/>
    <lineage>
        <taxon>Bacteria</taxon>
        <taxon>Pseudomonadati</taxon>
        <taxon>Pseudomonadota</taxon>
        <taxon>Betaproteobacteria</taxon>
        <taxon>Burkholderiales</taxon>
        <taxon>Oxalobacteraceae</taxon>
        <taxon>Undibacterium</taxon>
    </lineage>
</organism>